<accession>A0A1M4VS30</accession>
<dbReference type="RefSeq" id="WP_072975131.1">
    <property type="nucleotide sequence ID" value="NZ_FQTY01000005.1"/>
</dbReference>
<evidence type="ECO:0000313" key="2">
    <source>
        <dbReference type="Proteomes" id="UP000184114"/>
    </source>
</evidence>
<organism evidence="1 2">
    <name type="scientific">Tissierella praeacuta DSM 18095</name>
    <dbReference type="NCBI Taxonomy" id="1123404"/>
    <lineage>
        <taxon>Bacteria</taxon>
        <taxon>Bacillati</taxon>
        <taxon>Bacillota</taxon>
        <taxon>Tissierellia</taxon>
        <taxon>Tissierellales</taxon>
        <taxon>Tissierellaceae</taxon>
        <taxon>Tissierella</taxon>
    </lineage>
</organism>
<evidence type="ECO:0000313" key="1">
    <source>
        <dbReference type="EMBL" id="SHE71738.1"/>
    </source>
</evidence>
<sequence length="105" mass="12673">MDEIVNKIINIDKETVRMKQKTEEIIRDKEKVLRETLQKIEREYVEEGRLEGERIYKEIMEDGETEIRSLQSQDMEMLKAIDKEYKNNKDKLINILWNSLIKGKE</sequence>
<gene>
    <name evidence="1" type="ORF">SAMN02745784_01598</name>
</gene>
<dbReference type="AlphaFoldDB" id="A0A1M4VS30"/>
<dbReference type="STRING" id="1123404.SAMN02745784_01598"/>
<reference evidence="2" key="1">
    <citation type="submission" date="2016-11" db="EMBL/GenBank/DDBJ databases">
        <authorList>
            <person name="Varghese N."/>
            <person name="Submissions S."/>
        </authorList>
    </citation>
    <scope>NUCLEOTIDE SEQUENCE [LARGE SCALE GENOMIC DNA]</scope>
    <source>
        <strain evidence="2">DSM 18095</strain>
    </source>
</reference>
<name>A0A1M4VS30_9FIRM</name>
<dbReference type="GeneID" id="90993677"/>
<dbReference type="Proteomes" id="UP000184114">
    <property type="component" value="Unassembled WGS sequence"/>
</dbReference>
<keyword evidence="2" id="KW-1185">Reference proteome</keyword>
<protein>
    <submittedName>
        <fullName evidence="1">Uncharacterized protein</fullName>
    </submittedName>
</protein>
<proteinExistence type="predicted"/>
<dbReference type="EMBL" id="FQTY01000005">
    <property type="protein sequence ID" value="SHE71738.1"/>
    <property type="molecule type" value="Genomic_DNA"/>
</dbReference>